<dbReference type="GO" id="GO:0005262">
    <property type="term" value="F:calcium channel activity"/>
    <property type="evidence" value="ECO:0007669"/>
    <property type="project" value="TreeGrafter"/>
</dbReference>
<keyword evidence="3" id="KW-0677">Repeat</keyword>
<evidence type="ECO:0000256" key="5">
    <source>
        <dbReference type="ARBA" id="ARBA00023136"/>
    </source>
</evidence>
<dbReference type="InterPro" id="IPR024862">
    <property type="entry name" value="TRPV"/>
</dbReference>
<keyword evidence="5 6" id="KW-0472">Membrane</keyword>
<dbReference type="AlphaFoldDB" id="A0A2G9UWR4"/>
<dbReference type="PANTHER" id="PTHR10582">
    <property type="entry name" value="TRANSIENT RECEPTOR POTENTIAL ION CHANNEL PROTEIN"/>
    <property type="match status" value="1"/>
</dbReference>
<evidence type="ECO:0000256" key="4">
    <source>
        <dbReference type="ARBA" id="ARBA00022989"/>
    </source>
</evidence>
<dbReference type="PROSITE" id="PS51257">
    <property type="entry name" value="PROKAR_LIPOPROTEIN"/>
    <property type="match status" value="1"/>
</dbReference>
<sequence length="224" mass="25736">MRHDKLFNTAFYIIFTACERASKQIKEKGGTSEFQNVIDNPLEALLRTFIMTIGEFMTIYKEMASCDSVLMNFIGKIIFLIFEIFVSILQFNLLIAMMTRTYETIFETKKEWNRQGDGLSQDEEVRLREEKAQHVRDEKRQLMKKKNRNTPCIQFPSKSTPNTCPMQASESQPMFIGVASGEFCVWVRQQTAIRASTPATVKAPKRVVAGTVADTSEAKEYKEE</sequence>
<gene>
    <name evidence="8" type="ORF">TELCIR_03831</name>
</gene>
<organism evidence="8 9">
    <name type="scientific">Teladorsagia circumcincta</name>
    <name type="common">Brown stomach worm</name>
    <name type="synonym">Ostertagia circumcincta</name>
    <dbReference type="NCBI Taxonomy" id="45464"/>
    <lineage>
        <taxon>Eukaryota</taxon>
        <taxon>Metazoa</taxon>
        <taxon>Ecdysozoa</taxon>
        <taxon>Nematoda</taxon>
        <taxon>Chromadorea</taxon>
        <taxon>Rhabditida</taxon>
        <taxon>Rhabditina</taxon>
        <taxon>Rhabditomorpha</taxon>
        <taxon>Strongyloidea</taxon>
        <taxon>Trichostrongylidae</taxon>
        <taxon>Teladorsagia</taxon>
    </lineage>
</organism>
<dbReference type="Pfam" id="PF00520">
    <property type="entry name" value="Ion_trans"/>
    <property type="match status" value="1"/>
</dbReference>
<dbReference type="GO" id="GO:0005886">
    <property type="term" value="C:plasma membrane"/>
    <property type="evidence" value="ECO:0007669"/>
    <property type="project" value="TreeGrafter"/>
</dbReference>
<dbReference type="Proteomes" id="UP000230423">
    <property type="component" value="Unassembled WGS sequence"/>
</dbReference>
<evidence type="ECO:0000256" key="1">
    <source>
        <dbReference type="ARBA" id="ARBA00004141"/>
    </source>
</evidence>
<evidence type="ECO:0000256" key="2">
    <source>
        <dbReference type="ARBA" id="ARBA00022692"/>
    </source>
</evidence>
<dbReference type="GO" id="GO:0098703">
    <property type="term" value="P:calcium ion import across plasma membrane"/>
    <property type="evidence" value="ECO:0007669"/>
    <property type="project" value="TreeGrafter"/>
</dbReference>
<accession>A0A2G9UWR4</accession>
<feature type="transmembrane region" description="Helical" evidence="6">
    <location>
        <begin position="73"/>
        <end position="95"/>
    </location>
</feature>
<protein>
    <recommendedName>
        <fullName evidence="7">Ion transport domain-containing protein</fullName>
    </recommendedName>
</protein>
<dbReference type="InterPro" id="IPR005821">
    <property type="entry name" value="Ion_trans_dom"/>
</dbReference>
<dbReference type="Gene3D" id="1.10.287.70">
    <property type="match status" value="1"/>
</dbReference>
<proteinExistence type="predicted"/>
<evidence type="ECO:0000256" key="6">
    <source>
        <dbReference type="SAM" id="Phobius"/>
    </source>
</evidence>
<keyword evidence="9" id="KW-1185">Reference proteome</keyword>
<name>A0A2G9UWR4_TELCI</name>
<feature type="domain" description="Ion transport" evidence="7">
    <location>
        <begin position="11"/>
        <end position="107"/>
    </location>
</feature>
<evidence type="ECO:0000313" key="8">
    <source>
        <dbReference type="EMBL" id="PIO74162.1"/>
    </source>
</evidence>
<reference evidence="8 9" key="1">
    <citation type="submission" date="2015-09" db="EMBL/GenBank/DDBJ databases">
        <title>Draft genome of the parasitic nematode Teladorsagia circumcincta isolate WARC Sus (inbred).</title>
        <authorList>
            <person name="Mitreva M."/>
        </authorList>
    </citation>
    <scope>NUCLEOTIDE SEQUENCE [LARGE SCALE GENOMIC DNA]</scope>
    <source>
        <strain evidence="8 9">S</strain>
    </source>
</reference>
<evidence type="ECO:0000313" key="9">
    <source>
        <dbReference type="Proteomes" id="UP000230423"/>
    </source>
</evidence>
<evidence type="ECO:0000256" key="3">
    <source>
        <dbReference type="ARBA" id="ARBA00022737"/>
    </source>
</evidence>
<dbReference type="PANTHER" id="PTHR10582:SF19">
    <property type="entry name" value="ION TRANSPORT DOMAIN-CONTAINING PROTEIN"/>
    <property type="match status" value="1"/>
</dbReference>
<dbReference type="OrthoDB" id="533508at2759"/>
<keyword evidence="2 6" id="KW-0812">Transmembrane</keyword>
<comment type="subcellular location">
    <subcellularLocation>
        <location evidence="1">Membrane</location>
        <topology evidence="1">Multi-pass membrane protein</topology>
    </subcellularLocation>
</comment>
<dbReference type="EMBL" id="KZ345324">
    <property type="protein sequence ID" value="PIO74162.1"/>
    <property type="molecule type" value="Genomic_DNA"/>
</dbReference>
<keyword evidence="4 6" id="KW-1133">Transmembrane helix</keyword>
<evidence type="ECO:0000259" key="7">
    <source>
        <dbReference type="Pfam" id="PF00520"/>
    </source>
</evidence>